<accession>A0A4U5Q4U6</accession>
<name>A0A4U5Q4U6_POPAL</name>
<dbReference type="InterPro" id="IPR040256">
    <property type="entry name" value="At4g02000-like"/>
</dbReference>
<proteinExistence type="predicted"/>
<dbReference type="PANTHER" id="PTHR31286">
    <property type="entry name" value="GLYCINE-RICH CELL WALL STRUCTURAL PROTEIN 1.8-LIKE"/>
    <property type="match status" value="1"/>
</dbReference>
<organism evidence="1">
    <name type="scientific">Populus alba</name>
    <name type="common">White poplar</name>
    <dbReference type="NCBI Taxonomy" id="43335"/>
    <lineage>
        <taxon>Eukaryota</taxon>
        <taxon>Viridiplantae</taxon>
        <taxon>Streptophyta</taxon>
        <taxon>Embryophyta</taxon>
        <taxon>Tracheophyta</taxon>
        <taxon>Spermatophyta</taxon>
        <taxon>Magnoliopsida</taxon>
        <taxon>eudicotyledons</taxon>
        <taxon>Gunneridae</taxon>
        <taxon>Pentapetalae</taxon>
        <taxon>rosids</taxon>
        <taxon>fabids</taxon>
        <taxon>Malpighiales</taxon>
        <taxon>Salicaceae</taxon>
        <taxon>Saliceae</taxon>
        <taxon>Populus</taxon>
    </lineage>
</organism>
<dbReference type="AlphaFoldDB" id="A0A4U5Q4U6"/>
<protein>
    <submittedName>
        <fullName evidence="1">Uncharacterized protein</fullName>
    </submittedName>
</protein>
<comment type="caution">
    <text evidence="1">The sequence shown here is derived from an EMBL/GenBank/DDBJ whole genome shotgun (WGS) entry which is preliminary data.</text>
</comment>
<dbReference type="PANTHER" id="PTHR31286:SF168">
    <property type="entry name" value="DUF4283 DOMAIN-CONTAINING PROTEIN"/>
    <property type="match status" value="1"/>
</dbReference>
<gene>
    <name evidence="1" type="ORF">D5086_0000136930</name>
</gene>
<dbReference type="EMBL" id="RCHU01000437">
    <property type="protein sequence ID" value="TKS05063.1"/>
    <property type="molecule type" value="Genomic_DNA"/>
</dbReference>
<sequence>MAYGNLEDLIGAGSLRAIMVVTPPSTRMALGSFESASLMTMTLTSPLPGISLSIIDDDHPKISMLPVAKGPDLKYIPSSSNLDSCSLLPEDFGELKDIWKQCLIGYYFGKPPRYTIIGKFMAHRSIHCLRSTAGFKTNDSFFYFCKPNLSSAPVWVRFPNLSLEFLSQACLSKISSIIGKPIRRDAPTNSMSRVSFARFFIQVDLYMDLPPSSNISMPYGITINQKVIYESLPKICPQCYKLGHSGATYLNLGARPKDLPTLVLAKHMHVSSTHISSTGPSETMANVKPVLCPPLGFYTMATTVTRTWEANRRRKKAKLPGDAIFDLHVLPSNLADSSGSDFFGNKKLGSPSSTSKDRSLPKCARLMPQGTPIILSDATLGTSNRKKQGNLWMITPPLGFF</sequence>
<evidence type="ECO:0000313" key="1">
    <source>
        <dbReference type="EMBL" id="TKS05063.1"/>
    </source>
</evidence>
<reference evidence="1" key="1">
    <citation type="submission" date="2018-10" db="EMBL/GenBank/DDBJ databases">
        <title>Population genomic analysis revealed the cold adaptation of white poplar.</title>
        <authorList>
            <person name="Liu Y.-J."/>
        </authorList>
    </citation>
    <scope>NUCLEOTIDE SEQUENCE [LARGE SCALE GENOMIC DNA]</scope>
    <source>
        <strain evidence="1">PAL-ZL1</strain>
    </source>
</reference>
<dbReference type="STRING" id="43335.A0A4U5Q4U6"/>